<protein>
    <submittedName>
        <fullName evidence="2">Uncharacterized protein</fullName>
    </submittedName>
</protein>
<proteinExistence type="predicted"/>
<comment type="caution">
    <text evidence="2">The sequence shown here is derived from an EMBL/GenBank/DDBJ whole genome shotgun (WGS) entry which is preliminary data.</text>
</comment>
<keyword evidence="3" id="KW-1185">Reference proteome</keyword>
<evidence type="ECO:0000256" key="1">
    <source>
        <dbReference type="SAM" id="MobiDB-lite"/>
    </source>
</evidence>
<feature type="compositionally biased region" description="Polar residues" evidence="1">
    <location>
        <begin position="11"/>
        <end position="23"/>
    </location>
</feature>
<dbReference type="EMBL" id="MBFS01000051">
    <property type="protein sequence ID" value="PVV05010.1"/>
    <property type="molecule type" value="Genomic_DNA"/>
</dbReference>
<dbReference type="AlphaFoldDB" id="A0A2T9ZKD4"/>
<gene>
    <name evidence="2" type="ORF">BB560_000474</name>
</gene>
<evidence type="ECO:0000313" key="2">
    <source>
        <dbReference type="EMBL" id="PVV05010.1"/>
    </source>
</evidence>
<feature type="compositionally biased region" description="Basic residues" evidence="1">
    <location>
        <begin position="1"/>
        <end position="10"/>
    </location>
</feature>
<dbReference type="Proteomes" id="UP000245609">
    <property type="component" value="Unassembled WGS sequence"/>
</dbReference>
<dbReference type="OrthoDB" id="10616558at2759"/>
<feature type="region of interest" description="Disordered" evidence="1">
    <location>
        <begin position="1"/>
        <end position="25"/>
    </location>
</feature>
<name>A0A2T9ZKD4_9FUNG</name>
<organism evidence="2 3">
    <name type="scientific">Smittium megazygosporum</name>
    <dbReference type="NCBI Taxonomy" id="133381"/>
    <lineage>
        <taxon>Eukaryota</taxon>
        <taxon>Fungi</taxon>
        <taxon>Fungi incertae sedis</taxon>
        <taxon>Zoopagomycota</taxon>
        <taxon>Kickxellomycotina</taxon>
        <taxon>Harpellomycetes</taxon>
        <taxon>Harpellales</taxon>
        <taxon>Legeriomycetaceae</taxon>
        <taxon>Smittium</taxon>
    </lineage>
</organism>
<reference evidence="2 3" key="1">
    <citation type="journal article" date="2018" name="MBio">
        <title>Comparative Genomics Reveals the Core Gene Toolbox for the Fungus-Insect Symbiosis.</title>
        <authorList>
            <person name="Wang Y."/>
            <person name="Stata M."/>
            <person name="Wang W."/>
            <person name="Stajich J.E."/>
            <person name="White M.M."/>
            <person name="Moncalvo J.M."/>
        </authorList>
    </citation>
    <scope>NUCLEOTIDE SEQUENCE [LARGE SCALE GENOMIC DNA]</scope>
    <source>
        <strain evidence="2 3">SC-DP-2</strain>
    </source>
</reference>
<accession>A0A2T9ZKD4</accession>
<evidence type="ECO:0000313" key="3">
    <source>
        <dbReference type="Proteomes" id="UP000245609"/>
    </source>
</evidence>
<sequence>MYIKEHRLKGTRNTANPKSQSYENPEEAIELDSFVKKYYPKNETYQKSLTQKIFTNEPSSSDSNSALDARLSIYENLISLPLKFQNRNYMKGYLVWCPKNTSGIVENDHSQNLILSQVEKTLGSQISKYGSTGFKEAFLFDYLGYIKTFDPKNDSNPNLIKPGVASIDFNPNANAADPKKGDRSSNEILNLKKYNTNEALFPLNIQKGVRFFAEETLFLVEKGALRISKCFKIPETEDENHQLLNKKDSESEYETKQTLWLMLLSLKSIDIMSFQAYSQLHRLGFITVGHNMQLTNNVSNLRPQILVNTQKSENIFLRAPSCLINYAINTFRNLFNYKLYSLRKNAPVPLPPTERSEIELTSSHFYNTQIYDLYKPSRKDFSKRKLQLITPDWTLISLKGSTISSFPQNFQSLYSFIKLAVSEKGIKTRNKKKQPICTKSAIMSFAELGTVSFLKFDLIESTPAEIVYKV</sequence>